<dbReference type="Pfam" id="PF12708">
    <property type="entry name" value="Pect-lyase_RHGA_epim"/>
    <property type="match status" value="1"/>
</dbReference>
<evidence type="ECO:0000259" key="4">
    <source>
        <dbReference type="Pfam" id="PF12708"/>
    </source>
</evidence>
<evidence type="ECO:0000256" key="1">
    <source>
        <dbReference type="ARBA" id="ARBA00004906"/>
    </source>
</evidence>
<feature type="domain" description="Rhamnogalacturonase A/B/Epimerase-like pectate lyase" evidence="4">
    <location>
        <begin position="44"/>
        <end position="229"/>
    </location>
</feature>
<dbReference type="Proteomes" id="UP001387364">
    <property type="component" value="Chromosome"/>
</dbReference>
<dbReference type="PANTHER" id="PTHR22990">
    <property type="entry name" value="F-BOX ONLY PROTEIN"/>
    <property type="match status" value="1"/>
</dbReference>
<dbReference type="EMBL" id="CP147404">
    <property type="protein sequence ID" value="WXB93492.1"/>
    <property type="molecule type" value="Genomic_DNA"/>
</dbReference>
<sequence length="459" mass="50469">MNRFKFFSITLFFFLTSMLVPIPQVNKENNDINIEKVNTKPGEVSVITYGAKPNDSKDDTAAIQAAIQAVSDEKGIVRFPAGTFLIDTHPNTGSLQMKHNLTIILDEKTILKSIPNNSPVYRMFTIYNDNNVTITGGTLIGDRYQHQGSTGEYGYGIYIGGNSNRITISNVKTKDFWGDGFIIEGDESANIYPTNIELTNCVATNNRRQGISITAGKNITVKNSTFSRSNGTAPEAGIDVERNYPFNLPLENVRLENNQLLNNNGYGLSFIYASNNLAKNNLIKGNQKGGVYLGGKVNEGETKNNSLLNNVISNNGNSSDASTGNGINVNFAPANQIIGNIIKENTRSGIHLVNHVGENIIQNNRINKNGRNGIYIWGGLYNQSGIVVQFNEINSNQATGLSLLSVTQAKVIENRIISNKGVGIYVENAKESIIERNYLKNNQSDEIIQYTLKQSKIKK</sequence>
<dbReference type="Pfam" id="PF13229">
    <property type="entry name" value="Beta_helix"/>
    <property type="match status" value="1"/>
</dbReference>
<dbReference type="SMART" id="SM00710">
    <property type="entry name" value="PbH1"/>
    <property type="match status" value="11"/>
</dbReference>
<dbReference type="PANTHER" id="PTHR22990:SF15">
    <property type="entry name" value="F-BOX ONLY PROTEIN 10"/>
    <property type="match status" value="1"/>
</dbReference>
<keyword evidence="2" id="KW-0677">Repeat</keyword>
<accession>A0ABZ2N6Z7</accession>
<dbReference type="InterPro" id="IPR022441">
    <property type="entry name" value="Para_beta_helix_rpt-2"/>
</dbReference>
<keyword evidence="3" id="KW-0833">Ubl conjugation pathway</keyword>
<dbReference type="NCBIfam" id="TIGR03804">
    <property type="entry name" value="para_beta_helix"/>
    <property type="match status" value="2"/>
</dbReference>
<reference evidence="6 7" key="1">
    <citation type="submission" date="2024-02" db="EMBL/GenBank/DDBJ databases">
        <title>Seven novel Bacillus-like species.</title>
        <authorList>
            <person name="Liu G."/>
        </authorList>
    </citation>
    <scope>NUCLEOTIDE SEQUENCE [LARGE SCALE GENOMIC DNA]</scope>
    <source>
        <strain evidence="6 7">FJAT-52991</strain>
    </source>
</reference>
<dbReference type="InterPro" id="IPR024535">
    <property type="entry name" value="RHGA/B-epi-like_pectate_lyase"/>
</dbReference>
<organism evidence="6 7">
    <name type="scientific">Bacillus kandeliae</name>
    <dbReference type="NCBI Taxonomy" id="3129297"/>
    <lineage>
        <taxon>Bacteria</taxon>
        <taxon>Bacillati</taxon>
        <taxon>Bacillota</taxon>
        <taxon>Bacilli</taxon>
        <taxon>Bacillales</taxon>
        <taxon>Bacillaceae</taxon>
        <taxon>Bacillus</taxon>
    </lineage>
</organism>
<comment type="pathway">
    <text evidence="1">Protein modification; protein ubiquitination.</text>
</comment>
<evidence type="ECO:0000256" key="3">
    <source>
        <dbReference type="ARBA" id="ARBA00022786"/>
    </source>
</evidence>
<protein>
    <submittedName>
        <fullName evidence="6">Right-handed parallel beta-helix repeat-containing protein</fullName>
    </submittedName>
</protein>
<evidence type="ECO:0000259" key="5">
    <source>
        <dbReference type="Pfam" id="PF13229"/>
    </source>
</evidence>
<dbReference type="InterPro" id="IPR011050">
    <property type="entry name" value="Pectin_lyase_fold/virulence"/>
</dbReference>
<dbReference type="SUPFAM" id="SSF51126">
    <property type="entry name" value="Pectin lyase-like"/>
    <property type="match status" value="1"/>
</dbReference>
<name>A0ABZ2N6Z7_9BACI</name>
<dbReference type="InterPro" id="IPR051550">
    <property type="entry name" value="SCF-Subunits/Alg-Epimerases"/>
</dbReference>
<dbReference type="InterPro" id="IPR006626">
    <property type="entry name" value="PbH1"/>
</dbReference>
<proteinExistence type="predicted"/>
<dbReference type="InterPro" id="IPR039448">
    <property type="entry name" value="Beta_helix"/>
</dbReference>
<gene>
    <name evidence="6" type="ORF">WDJ61_02145</name>
</gene>
<evidence type="ECO:0000313" key="6">
    <source>
        <dbReference type="EMBL" id="WXB93492.1"/>
    </source>
</evidence>
<keyword evidence="7" id="KW-1185">Reference proteome</keyword>
<dbReference type="Gene3D" id="2.160.20.10">
    <property type="entry name" value="Single-stranded right-handed beta-helix, Pectin lyase-like"/>
    <property type="match status" value="2"/>
</dbReference>
<dbReference type="RefSeq" id="WP_338752830.1">
    <property type="nucleotide sequence ID" value="NZ_CP147404.1"/>
</dbReference>
<evidence type="ECO:0000256" key="2">
    <source>
        <dbReference type="ARBA" id="ARBA00022737"/>
    </source>
</evidence>
<feature type="domain" description="Right handed beta helix" evidence="5">
    <location>
        <begin position="325"/>
        <end position="444"/>
    </location>
</feature>
<evidence type="ECO:0000313" key="7">
    <source>
        <dbReference type="Proteomes" id="UP001387364"/>
    </source>
</evidence>
<dbReference type="InterPro" id="IPR012334">
    <property type="entry name" value="Pectin_lyas_fold"/>
</dbReference>